<dbReference type="InterPro" id="IPR043502">
    <property type="entry name" value="DNA/RNA_pol_sf"/>
</dbReference>
<accession>A0ABM4X5D1</accession>
<organism evidence="1 2">
    <name type="scientific">Coffea arabica</name>
    <name type="common">Arabian coffee</name>
    <dbReference type="NCBI Taxonomy" id="13443"/>
    <lineage>
        <taxon>Eukaryota</taxon>
        <taxon>Viridiplantae</taxon>
        <taxon>Streptophyta</taxon>
        <taxon>Embryophyta</taxon>
        <taxon>Tracheophyta</taxon>
        <taxon>Spermatophyta</taxon>
        <taxon>Magnoliopsida</taxon>
        <taxon>eudicotyledons</taxon>
        <taxon>Gunneridae</taxon>
        <taxon>Pentapetalae</taxon>
        <taxon>asterids</taxon>
        <taxon>lamiids</taxon>
        <taxon>Gentianales</taxon>
        <taxon>Rubiaceae</taxon>
        <taxon>Ixoroideae</taxon>
        <taxon>Gardenieae complex</taxon>
        <taxon>Bertiereae - Coffeeae clade</taxon>
        <taxon>Coffeeae</taxon>
        <taxon>Coffea</taxon>
    </lineage>
</organism>
<dbReference type="PANTHER" id="PTHR11439">
    <property type="entry name" value="GAG-POL-RELATED RETROTRANSPOSON"/>
    <property type="match status" value="1"/>
</dbReference>
<proteinExistence type="predicted"/>
<reference evidence="2" key="1">
    <citation type="submission" date="2025-08" db="UniProtKB">
        <authorList>
            <consortium name="RefSeq"/>
        </authorList>
    </citation>
    <scope>IDENTIFICATION</scope>
    <source>
        <tissue evidence="2">Leaves</tissue>
    </source>
</reference>
<name>A0ABM4X5D1_COFAR</name>
<keyword evidence="1" id="KW-1185">Reference proteome</keyword>
<dbReference type="RefSeq" id="XP_071939248.1">
    <property type="nucleotide sequence ID" value="XM_072083147.1"/>
</dbReference>
<dbReference type="SUPFAM" id="SSF56672">
    <property type="entry name" value="DNA/RNA polymerases"/>
    <property type="match status" value="1"/>
</dbReference>
<evidence type="ECO:0000313" key="1">
    <source>
        <dbReference type="Proteomes" id="UP001652660"/>
    </source>
</evidence>
<dbReference type="Proteomes" id="UP001652660">
    <property type="component" value="Chromosome 3c"/>
</dbReference>
<sequence length="208" mass="23813">MECRPAQTPMEPNLKLQLASAEKVRDGEKFQRLVRRLIYLSHTRLDITFPVSIVSQFMHSPGPEHFEAIHRILRYLKRTPGKGIFFKAQGHLQVEAYTDADWAGCITDRRSTSGYCTYVGGNLVTWRSKKQNVVARSSAEAEFRAIAQGICEVIWIGRILQELKVLEVLPMKLYCDNKAAISIAHSPVLHDRTKHVEVDKHFIKEKIE</sequence>
<dbReference type="PANTHER" id="PTHR11439:SF440">
    <property type="entry name" value="INTEGRASE CATALYTIC DOMAIN-CONTAINING PROTEIN"/>
    <property type="match status" value="1"/>
</dbReference>
<evidence type="ECO:0000313" key="2">
    <source>
        <dbReference type="RefSeq" id="XP_071939248.1"/>
    </source>
</evidence>
<protein>
    <submittedName>
        <fullName evidence="2">Secreted RxLR effector protein 161-like</fullName>
    </submittedName>
</protein>
<dbReference type="CDD" id="cd09272">
    <property type="entry name" value="RNase_HI_RT_Ty1"/>
    <property type="match status" value="1"/>
</dbReference>
<dbReference type="GeneID" id="140037959"/>
<gene>
    <name evidence="2" type="primary">LOC140037959</name>
</gene>